<evidence type="ECO:0000256" key="1">
    <source>
        <dbReference type="SAM" id="MobiDB-lite"/>
    </source>
</evidence>
<name>A0A7D7WGI8_9MICO</name>
<dbReference type="Proteomes" id="UP000515708">
    <property type="component" value="Chromosome"/>
</dbReference>
<gene>
    <name evidence="2" type="ORF">FVO59_05495</name>
</gene>
<dbReference type="InterPro" id="IPR010866">
    <property type="entry name" value="A-2_8-polyST"/>
</dbReference>
<dbReference type="AlphaFoldDB" id="A0A7D7WGI8"/>
<dbReference type="EMBL" id="CP043732">
    <property type="protein sequence ID" value="QMU96733.1"/>
    <property type="molecule type" value="Genomic_DNA"/>
</dbReference>
<organism evidence="2 3">
    <name type="scientific">Microbacterium esteraromaticum</name>
    <dbReference type="NCBI Taxonomy" id="57043"/>
    <lineage>
        <taxon>Bacteria</taxon>
        <taxon>Bacillati</taxon>
        <taxon>Actinomycetota</taxon>
        <taxon>Actinomycetes</taxon>
        <taxon>Micrococcales</taxon>
        <taxon>Microbacteriaceae</taxon>
        <taxon>Microbacterium</taxon>
    </lineage>
</organism>
<dbReference type="Pfam" id="PF07388">
    <property type="entry name" value="A-2_8-polyST"/>
    <property type="match status" value="1"/>
</dbReference>
<reference evidence="2 3" key="1">
    <citation type="journal article" date="2020" name="Front. Microbiol.">
        <title>Design of Bacterial Strain-Specific qPCR Assays Using NGS Data and Publicly Available Resources and Its Application to Track Biocontrol Strains.</title>
        <authorList>
            <person name="Hernandez I."/>
            <person name="Sant C."/>
            <person name="Martinez R."/>
            <person name="Fernandez C."/>
        </authorList>
    </citation>
    <scope>NUCLEOTIDE SEQUENCE [LARGE SCALE GENOMIC DNA]</scope>
    <source>
        <strain evidence="2 3">B24</strain>
    </source>
</reference>
<dbReference type="RefSeq" id="WP_182255462.1">
    <property type="nucleotide sequence ID" value="NZ_CP043732.1"/>
</dbReference>
<evidence type="ECO:0000313" key="2">
    <source>
        <dbReference type="EMBL" id="QMU96733.1"/>
    </source>
</evidence>
<accession>A0A7D7WGI8</accession>
<protein>
    <submittedName>
        <fullName evidence="2">Uncharacterized protein</fullName>
    </submittedName>
</protein>
<sequence length="454" mass="48405">MSRPIQLFALHSAYGLMTAVAAIDAGLLGSDDDVERILVPMNTATVPETAHDLDLVPRLASLRARFGRVEPLNPLLDPLHPTTWKPDEQDLPLLERLLRRAWGLGDSQLEVFVQSPQVAPARTLMALFSQARLGVIGDGLMTYSPIRDLLPRQLTERITRVVHPDIVPGVAPLVFAETGAARVPVPAEAFGRVLREAGEARPDALLEGLVDPEVPTALVLGQYLAALGLVSAAEEGELQARMVDLAADAGARRIVFKPHPSAPPSLADAPAQRARARGLDFAIYGGDQSAEFVAHRLGAVAVIAGFSTALPTVQAVFGIPAHAVGTDTVLERLGPFENSNRVPATIVDALERGVAGAELQSIVDAVGYAMQPEIVSHLRPAAVATLAGMTAAERERYVPPSRLSRLRLPGAPTPTPLQRARESAGGVGRWEELRLTAAGAKRRARRVWKAATGR</sequence>
<feature type="region of interest" description="Disordered" evidence="1">
    <location>
        <begin position="404"/>
        <end position="425"/>
    </location>
</feature>
<evidence type="ECO:0000313" key="3">
    <source>
        <dbReference type="Proteomes" id="UP000515708"/>
    </source>
</evidence>
<proteinExistence type="predicted"/>